<protein>
    <submittedName>
        <fullName evidence="1">Uncharacterized protein</fullName>
    </submittedName>
</protein>
<proteinExistence type="predicted"/>
<dbReference type="RefSeq" id="WP_348396530.1">
    <property type="nucleotide sequence ID" value="NZ_CP136600.1"/>
</dbReference>
<name>A0ABZ0GP91_9GAMM</name>
<evidence type="ECO:0000313" key="1">
    <source>
        <dbReference type="EMBL" id="WOH37752.1"/>
    </source>
</evidence>
<evidence type="ECO:0000313" key="2">
    <source>
        <dbReference type="Proteomes" id="UP001301442"/>
    </source>
</evidence>
<organism evidence="1 2">
    <name type="scientific">Thalassotalea fonticola</name>
    <dbReference type="NCBI Taxonomy" id="3065649"/>
    <lineage>
        <taxon>Bacteria</taxon>
        <taxon>Pseudomonadati</taxon>
        <taxon>Pseudomonadota</taxon>
        <taxon>Gammaproteobacteria</taxon>
        <taxon>Alteromonadales</taxon>
        <taxon>Colwelliaceae</taxon>
        <taxon>Thalassotalea</taxon>
    </lineage>
</organism>
<dbReference type="Proteomes" id="UP001301442">
    <property type="component" value="Chromosome"/>
</dbReference>
<keyword evidence="2" id="KW-1185">Reference proteome</keyword>
<reference evidence="1 2" key="1">
    <citation type="submission" date="2023-09" db="EMBL/GenBank/DDBJ databases">
        <authorList>
            <person name="Qi X."/>
        </authorList>
    </citation>
    <scope>NUCLEOTIDE SEQUENCE [LARGE SCALE GENOMIC DNA]</scope>
    <source>
        <strain evidence="1 2">S1-1</strain>
    </source>
</reference>
<dbReference type="EMBL" id="CP136600">
    <property type="protein sequence ID" value="WOH37752.1"/>
    <property type="molecule type" value="Genomic_DNA"/>
</dbReference>
<accession>A0ABZ0GP91</accession>
<sequence>MNKRRLITQNDDSLSNREKSRIYFEKTVDDTKADLHNTPHLLEATQESNVMAT</sequence>
<gene>
    <name evidence="1" type="ORF">RI844_00510</name>
</gene>